<feature type="compositionally biased region" description="Polar residues" evidence="1">
    <location>
        <begin position="37"/>
        <end position="51"/>
    </location>
</feature>
<evidence type="ECO:0000313" key="2">
    <source>
        <dbReference type="EMBL" id="GAH37534.1"/>
    </source>
</evidence>
<organism evidence="2">
    <name type="scientific">marine sediment metagenome</name>
    <dbReference type="NCBI Taxonomy" id="412755"/>
    <lineage>
        <taxon>unclassified sequences</taxon>
        <taxon>metagenomes</taxon>
        <taxon>ecological metagenomes</taxon>
    </lineage>
</organism>
<proteinExistence type="predicted"/>
<comment type="caution">
    <text evidence="2">The sequence shown here is derived from an EMBL/GenBank/DDBJ whole genome shotgun (WGS) entry which is preliminary data.</text>
</comment>
<feature type="non-terminal residue" evidence="2">
    <location>
        <position position="119"/>
    </location>
</feature>
<dbReference type="EMBL" id="BARU01014854">
    <property type="protein sequence ID" value="GAH37534.1"/>
    <property type="molecule type" value="Genomic_DNA"/>
</dbReference>
<gene>
    <name evidence="2" type="ORF">S03H2_25954</name>
</gene>
<sequence>MKTRRFAVATLIAAMTLTGCSGGNQEAPSGGGAAEVGNTNDINPQDPANLQQGGNLRLALTDFPPNFNSLHIDGNTGDVSALMRPTMPRAFRIAADGTATVNTDFFTSVELTGTNPQVV</sequence>
<protein>
    <submittedName>
        <fullName evidence="2">Uncharacterized protein</fullName>
    </submittedName>
</protein>
<name>X1G7L4_9ZZZZ</name>
<reference evidence="2" key="1">
    <citation type="journal article" date="2014" name="Front. Microbiol.">
        <title>High frequency of phylogenetically diverse reductive dehalogenase-homologous genes in deep subseafloor sedimentary metagenomes.</title>
        <authorList>
            <person name="Kawai M."/>
            <person name="Futagami T."/>
            <person name="Toyoda A."/>
            <person name="Takaki Y."/>
            <person name="Nishi S."/>
            <person name="Hori S."/>
            <person name="Arai W."/>
            <person name="Tsubouchi T."/>
            <person name="Morono Y."/>
            <person name="Uchiyama I."/>
            <person name="Ito T."/>
            <person name="Fujiyama A."/>
            <person name="Inagaki F."/>
            <person name="Takami H."/>
        </authorList>
    </citation>
    <scope>NUCLEOTIDE SEQUENCE</scope>
    <source>
        <strain evidence="2">Expedition CK06-06</strain>
    </source>
</reference>
<accession>X1G7L4</accession>
<feature type="region of interest" description="Disordered" evidence="1">
    <location>
        <begin position="20"/>
        <end position="51"/>
    </location>
</feature>
<dbReference type="AlphaFoldDB" id="X1G7L4"/>
<evidence type="ECO:0000256" key="1">
    <source>
        <dbReference type="SAM" id="MobiDB-lite"/>
    </source>
</evidence>
<dbReference type="PROSITE" id="PS51257">
    <property type="entry name" value="PROKAR_LIPOPROTEIN"/>
    <property type="match status" value="1"/>
</dbReference>